<organism evidence="3 4">
    <name type="scientific">Nocardiopsis eucommiae</name>
    <dbReference type="NCBI Taxonomy" id="2831970"/>
    <lineage>
        <taxon>Bacteria</taxon>
        <taxon>Bacillati</taxon>
        <taxon>Actinomycetota</taxon>
        <taxon>Actinomycetes</taxon>
        <taxon>Streptosporangiales</taxon>
        <taxon>Nocardiopsidaceae</taxon>
        <taxon>Nocardiopsis</taxon>
    </lineage>
</organism>
<gene>
    <name evidence="3" type="ORF">KGD82_09695</name>
</gene>
<evidence type="ECO:0000313" key="4">
    <source>
        <dbReference type="Proteomes" id="UP000682416"/>
    </source>
</evidence>
<proteinExistence type="predicted"/>
<evidence type="ECO:0000313" key="3">
    <source>
        <dbReference type="EMBL" id="QVJ02623.1"/>
    </source>
</evidence>
<protein>
    <submittedName>
        <fullName evidence="3">DUF485 domain-containing protein</fullName>
    </submittedName>
</protein>
<name>A0A975LCB2_9ACTN</name>
<accession>A0A975LCB2</accession>
<dbReference type="Proteomes" id="UP000682416">
    <property type="component" value="Chromosome"/>
</dbReference>
<dbReference type="EMBL" id="CP074402">
    <property type="protein sequence ID" value="QVJ02623.1"/>
    <property type="molecule type" value="Genomic_DNA"/>
</dbReference>
<evidence type="ECO:0000256" key="1">
    <source>
        <dbReference type="SAM" id="MobiDB-lite"/>
    </source>
</evidence>
<sequence>MVEYMEGTSRGRGGDAGEPLRAGGGPARGRGGAERAHACERVSVDPRFVKLRRRFALLSWAVVAIFLLSYLSYLLLSAYARDFMSVRITESVNVAMAMGVGQFALTFALAWAYGRFSARAIDPLAEEIRDRARAEETLDGRVAA</sequence>
<keyword evidence="4" id="KW-1185">Reference proteome</keyword>
<keyword evidence="2" id="KW-0812">Transmembrane</keyword>
<dbReference type="Pfam" id="PF04341">
    <property type="entry name" value="DUF485"/>
    <property type="match status" value="1"/>
</dbReference>
<feature type="transmembrane region" description="Helical" evidence="2">
    <location>
        <begin position="92"/>
        <end position="113"/>
    </location>
</feature>
<keyword evidence="2" id="KW-0472">Membrane</keyword>
<feature type="compositionally biased region" description="Gly residues" evidence="1">
    <location>
        <begin position="10"/>
        <end position="30"/>
    </location>
</feature>
<evidence type="ECO:0000256" key="2">
    <source>
        <dbReference type="SAM" id="Phobius"/>
    </source>
</evidence>
<dbReference type="InterPro" id="IPR036259">
    <property type="entry name" value="MFS_trans_sf"/>
</dbReference>
<feature type="transmembrane region" description="Helical" evidence="2">
    <location>
        <begin position="57"/>
        <end position="80"/>
    </location>
</feature>
<dbReference type="InterPro" id="IPR007436">
    <property type="entry name" value="DUF485"/>
</dbReference>
<dbReference type="SUPFAM" id="SSF103473">
    <property type="entry name" value="MFS general substrate transporter"/>
    <property type="match status" value="1"/>
</dbReference>
<feature type="region of interest" description="Disordered" evidence="1">
    <location>
        <begin position="1"/>
        <end position="34"/>
    </location>
</feature>
<dbReference type="PANTHER" id="PTHR38441:SF1">
    <property type="entry name" value="MEMBRANE PROTEIN"/>
    <property type="match status" value="1"/>
</dbReference>
<reference evidence="3" key="1">
    <citation type="submission" date="2021-05" db="EMBL/GenBank/DDBJ databases">
        <authorList>
            <person name="Kaiqin L."/>
            <person name="Jian G."/>
        </authorList>
    </citation>
    <scope>NUCLEOTIDE SEQUENCE</scope>
    <source>
        <strain evidence="3">HDS5</strain>
    </source>
</reference>
<dbReference type="KEGG" id="nec:KGD82_09695"/>
<keyword evidence="2" id="KW-1133">Transmembrane helix</keyword>
<dbReference type="AlphaFoldDB" id="A0A975LCB2"/>
<dbReference type="PANTHER" id="PTHR38441">
    <property type="entry name" value="INTEGRAL MEMBRANE PROTEIN-RELATED"/>
    <property type="match status" value="1"/>
</dbReference>